<organism evidence="2 3">
    <name type="scientific">Agrobacterium arsenijevicii</name>
    <dbReference type="NCBI Taxonomy" id="1585697"/>
    <lineage>
        <taxon>Bacteria</taxon>
        <taxon>Pseudomonadati</taxon>
        <taxon>Pseudomonadota</taxon>
        <taxon>Alphaproteobacteria</taxon>
        <taxon>Hyphomicrobiales</taxon>
        <taxon>Rhizobiaceae</taxon>
        <taxon>Rhizobium/Agrobacterium group</taxon>
        <taxon>Agrobacterium</taxon>
    </lineage>
</organism>
<dbReference type="Proteomes" id="UP000032564">
    <property type="component" value="Unassembled WGS sequence"/>
</dbReference>
<accession>A0ABR5DCP1</accession>
<keyword evidence="3" id="KW-1185">Reference proteome</keyword>
<reference evidence="2 3" key="1">
    <citation type="submission" date="2014-12" db="EMBL/GenBank/DDBJ databases">
        <authorList>
            <person name="Kuzmanovic N."/>
            <person name="Pulawska J."/>
            <person name="Obradovic A."/>
        </authorList>
    </citation>
    <scope>NUCLEOTIDE SEQUENCE [LARGE SCALE GENOMIC DNA]</scope>
    <source>
        <strain evidence="2 3">KFB 330</strain>
    </source>
</reference>
<dbReference type="RefSeq" id="WP_045015556.1">
    <property type="nucleotide sequence ID" value="NZ_CP166105.1"/>
</dbReference>
<evidence type="ECO:0000313" key="3">
    <source>
        <dbReference type="Proteomes" id="UP000032564"/>
    </source>
</evidence>
<proteinExistence type="predicted"/>
<sequence length="77" mass="8394">MNNIVLFRGQTSACEFPVTRALPANSGLPSKNPKRGQLVAVWHSNPLSGKLECVWTTETSEPLDEEDRPGSDSQRAA</sequence>
<protein>
    <submittedName>
        <fullName evidence="2">Uncharacterized protein</fullName>
    </submittedName>
</protein>
<dbReference type="EMBL" id="JWIT01000002">
    <property type="protein sequence ID" value="KJF74846.1"/>
    <property type="molecule type" value="Genomic_DNA"/>
</dbReference>
<name>A0ABR5DCP1_9HYPH</name>
<feature type="region of interest" description="Disordered" evidence="1">
    <location>
        <begin position="57"/>
        <end position="77"/>
    </location>
</feature>
<gene>
    <name evidence="2" type="ORF">RP75_02405</name>
</gene>
<evidence type="ECO:0000313" key="2">
    <source>
        <dbReference type="EMBL" id="KJF74846.1"/>
    </source>
</evidence>
<comment type="caution">
    <text evidence="2">The sequence shown here is derived from an EMBL/GenBank/DDBJ whole genome shotgun (WGS) entry which is preliminary data.</text>
</comment>
<evidence type="ECO:0000256" key="1">
    <source>
        <dbReference type="SAM" id="MobiDB-lite"/>
    </source>
</evidence>